<feature type="transmembrane region" description="Helical" evidence="7">
    <location>
        <begin position="124"/>
        <end position="149"/>
    </location>
</feature>
<dbReference type="SUPFAM" id="SSF161098">
    <property type="entry name" value="MetI-like"/>
    <property type="match status" value="1"/>
</dbReference>
<keyword evidence="5 7" id="KW-1133">Transmembrane helix</keyword>
<dbReference type="PROSITE" id="PS50928">
    <property type="entry name" value="ABC_TM1"/>
    <property type="match status" value="1"/>
</dbReference>
<keyword evidence="3" id="KW-1003">Cell membrane</keyword>
<comment type="subcellular location">
    <subcellularLocation>
        <location evidence="1 7">Cell membrane</location>
        <topology evidence="1 7">Multi-pass membrane protein</topology>
    </subcellularLocation>
</comment>
<protein>
    <submittedName>
        <fullName evidence="9">ABC transporter permease</fullName>
    </submittedName>
</protein>
<comment type="caution">
    <text evidence="9">The sequence shown here is derived from an EMBL/GenBank/DDBJ whole genome shotgun (WGS) entry which is preliminary data.</text>
</comment>
<evidence type="ECO:0000256" key="4">
    <source>
        <dbReference type="ARBA" id="ARBA00022692"/>
    </source>
</evidence>
<gene>
    <name evidence="9" type="ORF">G9U52_03470</name>
</gene>
<name>A0ABX0J0D8_9BACL</name>
<accession>A0ABX0J0D8</accession>
<evidence type="ECO:0000256" key="7">
    <source>
        <dbReference type="RuleBase" id="RU363032"/>
    </source>
</evidence>
<dbReference type="InterPro" id="IPR000515">
    <property type="entry name" value="MetI-like"/>
</dbReference>
<evidence type="ECO:0000256" key="1">
    <source>
        <dbReference type="ARBA" id="ARBA00004651"/>
    </source>
</evidence>
<evidence type="ECO:0000256" key="5">
    <source>
        <dbReference type="ARBA" id="ARBA00022989"/>
    </source>
</evidence>
<dbReference type="Gene3D" id="1.10.3720.10">
    <property type="entry name" value="MetI-like"/>
    <property type="match status" value="1"/>
</dbReference>
<dbReference type="Pfam" id="PF00528">
    <property type="entry name" value="BPD_transp_1"/>
    <property type="match status" value="1"/>
</dbReference>
<dbReference type="Proteomes" id="UP001165962">
    <property type="component" value="Unassembled WGS sequence"/>
</dbReference>
<feature type="transmembrane region" description="Helical" evidence="7">
    <location>
        <begin position="44"/>
        <end position="68"/>
    </location>
</feature>
<keyword evidence="6 7" id="KW-0472">Membrane</keyword>
<keyword evidence="2 7" id="KW-0813">Transport</keyword>
<comment type="similarity">
    <text evidence="7">Belongs to the binding-protein-dependent transport system permease family.</text>
</comment>
<feature type="transmembrane region" description="Helical" evidence="7">
    <location>
        <begin position="155"/>
        <end position="174"/>
    </location>
</feature>
<sequence>MSQSESSVLAVGKKGVGGMGRKKLAADSAESRIKGMTGTVLTPLLAFVVLFGLWELVIRVFSIKMVILPAPSGIFAELARNFSFYMPHIWITFYEATLGFLIGSFVALMAGVLMSQSRLLERALLPIAVMANVTPIVAIAPLFIVWFGFGGLPKILLAAISTFFPMLINSIIGFRSIDDNNYEYLQSLHASKFEIFLKLRLPNSLPFIFAAARTGMSMGVIGAIVGEMYGGSEGLGNVLTVSANYLQMERMFACILLLALMGILLTNLVKVFERRFLHWHSSAQ</sequence>
<feature type="domain" description="ABC transmembrane type-1" evidence="8">
    <location>
        <begin position="89"/>
        <end position="269"/>
    </location>
</feature>
<proteinExistence type="inferred from homology"/>
<keyword evidence="10" id="KW-1185">Reference proteome</keyword>
<dbReference type="RefSeq" id="WP_166146173.1">
    <property type="nucleotide sequence ID" value="NZ_JAAOIW010000001.1"/>
</dbReference>
<keyword evidence="4 7" id="KW-0812">Transmembrane</keyword>
<feature type="transmembrane region" description="Helical" evidence="7">
    <location>
        <begin position="207"/>
        <end position="230"/>
    </location>
</feature>
<dbReference type="EMBL" id="JAAOIW010000001">
    <property type="protein sequence ID" value="NHN28891.1"/>
    <property type="molecule type" value="Genomic_DNA"/>
</dbReference>
<reference evidence="9" key="1">
    <citation type="submission" date="2020-03" db="EMBL/GenBank/DDBJ databases">
        <title>Draft sequencing of Paenibacilllus sp. S3N08.</title>
        <authorList>
            <person name="Kim D.-U."/>
        </authorList>
    </citation>
    <scope>NUCLEOTIDE SEQUENCE</scope>
    <source>
        <strain evidence="9">S3N08</strain>
    </source>
</reference>
<feature type="transmembrane region" description="Helical" evidence="7">
    <location>
        <begin position="88"/>
        <end position="112"/>
    </location>
</feature>
<evidence type="ECO:0000313" key="10">
    <source>
        <dbReference type="Proteomes" id="UP001165962"/>
    </source>
</evidence>
<dbReference type="PANTHER" id="PTHR30151:SF20">
    <property type="entry name" value="ABC TRANSPORTER PERMEASE PROTEIN HI_0355-RELATED"/>
    <property type="match status" value="1"/>
</dbReference>
<evidence type="ECO:0000313" key="9">
    <source>
        <dbReference type="EMBL" id="NHN28891.1"/>
    </source>
</evidence>
<evidence type="ECO:0000259" key="8">
    <source>
        <dbReference type="PROSITE" id="PS50928"/>
    </source>
</evidence>
<organism evidence="9 10">
    <name type="scientific">Paenibacillus agricola</name>
    <dbReference type="NCBI Taxonomy" id="2716264"/>
    <lineage>
        <taxon>Bacteria</taxon>
        <taxon>Bacillati</taxon>
        <taxon>Bacillota</taxon>
        <taxon>Bacilli</taxon>
        <taxon>Bacillales</taxon>
        <taxon>Paenibacillaceae</taxon>
        <taxon>Paenibacillus</taxon>
    </lineage>
</organism>
<evidence type="ECO:0000256" key="3">
    <source>
        <dbReference type="ARBA" id="ARBA00022475"/>
    </source>
</evidence>
<evidence type="ECO:0000256" key="2">
    <source>
        <dbReference type="ARBA" id="ARBA00022448"/>
    </source>
</evidence>
<dbReference type="PANTHER" id="PTHR30151">
    <property type="entry name" value="ALKANE SULFONATE ABC TRANSPORTER-RELATED, MEMBRANE SUBUNIT"/>
    <property type="match status" value="1"/>
</dbReference>
<feature type="transmembrane region" description="Helical" evidence="7">
    <location>
        <begin position="250"/>
        <end position="269"/>
    </location>
</feature>
<evidence type="ECO:0000256" key="6">
    <source>
        <dbReference type="ARBA" id="ARBA00023136"/>
    </source>
</evidence>
<dbReference type="InterPro" id="IPR035906">
    <property type="entry name" value="MetI-like_sf"/>
</dbReference>